<reference evidence="4" key="1">
    <citation type="submission" date="2017-02" db="UniProtKB">
        <authorList>
            <consortium name="WormBaseParasite"/>
        </authorList>
    </citation>
    <scope>IDENTIFICATION</scope>
</reference>
<feature type="compositionally biased region" description="Basic and acidic residues" evidence="1">
    <location>
        <begin position="18"/>
        <end position="49"/>
    </location>
</feature>
<dbReference type="WBParaSite" id="ASIM_0000806201-mRNA-1">
    <property type="protein sequence ID" value="ASIM_0000806201-mRNA-1"/>
    <property type="gene ID" value="ASIM_0000806201"/>
</dbReference>
<feature type="compositionally biased region" description="Basic and acidic residues" evidence="1">
    <location>
        <begin position="59"/>
        <end position="82"/>
    </location>
</feature>
<sequence length="82" mass="9547">MVKSSHLQISNPIQFQIRIDERSRDKKQRELEGRGEVGEDSKKRGHIGENSKGTNGRMWMDRKNGSALEFRRTESRSEQDES</sequence>
<evidence type="ECO:0000313" key="4">
    <source>
        <dbReference type="WBParaSite" id="ASIM_0000806201-mRNA-1"/>
    </source>
</evidence>
<accession>A0A0M3JK89</accession>
<feature type="region of interest" description="Disordered" evidence="1">
    <location>
        <begin position="18"/>
        <end position="82"/>
    </location>
</feature>
<evidence type="ECO:0000313" key="3">
    <source>
        <dbReference type="Proteomes" id="UP000267096"/>
    </source>
</evidence>
<dbReference type="EMBL" id="UYRR01019800">
    <property type="protein sequence ID" value="VDK30134.1"/>
    <property type="molecule type" value="Genomic_DNA"/>
</dbReference>
<evidence type="ECO:0000256" key="1">
    <source>
        <dbReference type="SAM" id="MobiDB-lite"/>
    </source>
</evidence>
<name>A0A0M3JK89_ANISI</name>
<organism evidence="4">
    <name type="scientific">Anisakis simplex</name>
    <name type="common">Herring worm</name>
    <dbReference type="NCBI Taxonomy" id="6269"/>
    <lineage>
        <taxon>Eukaryota</taxon>
        <taxon>Metazoa</taxon>
        <taxon>Ecdysozoa</taxon>
        <taxon>Nematoda</taxon>
        <taxon>Chromadorea</taxon>
        <taxon>Rhabditida</taxon>
        <taxon>Spirurina</taxon>
        <taxon>Ascaridomorpha</taxon>
        <taxon>Ascaridoidea</taxon>
        <taxon>Anisakidae</taxon>
        <taxon>Anisakis</taxon>
        <taxon>Anisakis simplex complex</taxon>
    </lineage>
</organism>
<proteinExistence type="predicted"/>
<keyword evidence="3" id="KW-1185">Reference proteome</keyword>
<protein>
    <submittedName>
        <fullName evidence="2 4">Uncharacterized protein</fullName>
    </submittedName>
</protein>
<dbReference type="AlphaFoldDB" id="A0A0M3JK89"/>
<dbReference type="Proteomes" id="UP000267096">
    <property type="component" value="Unassembled WGS sequence"/>
</dbReference>
<gene>
    <name evidence="2" type="ORF">ASIM_LOCUS7819</name>
</gene>
<evidence type="ECO:0000313" key="2">
    <source>
        <dbReference type="EMBL" id="VDK30134.1"/>
    </source>
</evidence>
<reference evidence="2 3" key="2">
    <citation type="submission" date="2018-11" db="EMBL/GenBank/DDBJ databases">
        <authorList>
            <consortium name="Pathogen Informatics"/>
        </authorList>
    </citation>
    <scope>NUCLEOTIDE SEQUENCE [LARGE SCALE GENOMIC DNA]</scope>
</reference>